<name>A0A0L0F236_9EUKA</name>
<proteinExistence type="predicted"/>
<reference evidence="2 3" key="1">
    <citation type="submission" date="2011-02" db="EMBL/GenBank/DDBJ databases">
        <title>The Genome Sequence of Sphaeroforma arctica JP610.</title>
        <authorList>
            <consortium name="The Broad Institute Genome Sequencing Platform"/>
            <person name="Russ C."/>
            <person name="Cuomo C."/>
            <person name="Young S.K."/>
            <person name="Zeng Q."/>
            <person name="Gargeya S."/>
            <person name="Alvarado L."/>
            <person name="Berlin A."/>
            <person name="Chapman S.B."/>
            <person name="Chen Z."/>
            <person name="Freedman E."/>
            <person name="Gellesch M."/>
            <person name="Goldberg J."/>
            <person name="Griggs A."/>
            <person name="Gujja S."/>
            <person name="Heilman E."/>
            <person name="Heiman D."/>
            <person name="Howarth C."/>
            <person name="Mehta T."/>
            <person name="Neiman D."/>
            <person name="Pearson M."/>
            <person name="Roberts A."/>
            <person name="Saif S."/>
            <person name="Shea T."/>
            <person name="Shenoy N."/>
            <person name="Sisk P."/>
            <person name="Stolte C."/>
            <person name="Sykes S."/>
            <person name="White J."/>
            <person name="Yandava C."/>
            <person name="Burger G."/>
            <person name="Gray M.W."/>
            <person name="Holland P.W.H."/>
            <person name="King N."/>
            <person name="Lang F.B.F."/>
            <person name="Roger A.J."/>
            <person name="Ruiz-Trillo I."/>
            <person name="Haas B."/>
            <person name="Nusbaum C."/>
            <person name="Birren B."/>
        </authorList>
    </citation>
    <scope>NUCLEOTIDE SEQUENCE [LARGE SCALE GENOMIC DNA]</scope>
    <source>
        <strain evidence="2 3">JP610</strain>
    </source>
</reference>
<gene>
    <name evidence="2" type="ORF">SARC_16799</name>
</gene>
<dbReference type="EMBL" id="KQ250521">
    <property type="protein sequence ID" value="KNC70669.1"/>
    <property type="molecule type" value="Genomic_DNA"/>
</dbReference>
<protein>
    <submittedName>
        <fullName evidence="2">Uncharacterized protein</fullName>
    </submittedName>
</protein>
<feature type="region of interest" description="Disordered" evidence="1">
    <location>
        <begin position="1"/>
        <end position="76"/>
    </location>
</feature>
<dbReference type="GeneID" id="25917303"/>
<dbReference type="RefSeq" id="XP_014144571.1">
    <property type="nucleotide sequence ID" value="XM_014289096.1"/>
</dbReference>
<dbReference type="AlphaFoldDB" id="A0A0L0F236"/>
<accession>A0A0L0F236</accession>
<evidence type="ECO:0000313" key="3">
    <source>
        <dbReference type="Proteomes" id="UP000054560"/>
    </source>
</evidence>
<feature type="compositionally biased region" description="Low complexity" evidence="1">
    <location>
        <begin position="31"/>
        <end position="40"/>
    </location>
</feature>
<organism evidence="2 3">
    <name type="scientific">Sphaeroforma arctica JP610</name>
    <dbReference type="NCBI Taxonomy" id="667725"/>
    <lineage>
        <taxon>Eukaryota</taxon>
        <taxon>Ichthyosporea</taxon>
        <taxon>Ichthyophonida</taxon>
        <taxon>Sphaeroforma</taxon>
    </lineage>
</organism>
<sequence length="101" mass="10701">VFVQNMKESFFRSQRKSTDNALQPADGGSSGSVNVNSAASKSTNTPKGGAKSPRGAVKIGPSSDKNTPRTRNMAMSSMKNILFKSGSPIVGRKRALTLTNR</sequence>
<feature type="non-terminal residue" evidence="2">
    <location>
        <position position="1"/>
    </location>
</feature>
<feature type="compositionally biased region" description="Polar residues" evidence="1">
    <location>
        <begin position="63"/>
        <end position="76"/>
    </location>
</feature>
<evidence type="ECO:0000256" key="1">
    <source>
        <dbReference type="SAM" id="MobiDB-lite"/>
    </source>
</evidence>
<evidence type="ECO:0000313" key="2">
    <source>
        <dbReference type="EMBL" id="KNC70669.1"/>
    </source>
</evidence>
<dbReference type="Proteomes" id="UP000054560">
    <property type="component" value="Unassembled WGS sequence"/>
</dbReference>
<keyword evidence="3" id="KW-1185">Reference proteome</keyword>